<evidence type="ECO:0000259" key="2">
    <source>
        <dbReference type="Pfam" id="PF09822"/>
    </source>
</evidence>
<sequence length="227" mass="24587">MKRALAAAVALIALVSCRQAPAPKPPERPKPDLFLLTSLPIAWSEQFSLDQPKSPVMTALEKDYRVKLIDLPSQLPKGAVLLAAQPRALPAEELVKLDAWVRAGGRLLLLADPMLEWPSDLPLGDKRRAPTAFADTGLLQHWGLRLDAPEHRGPVQSQIGGRPVQTASPGLLVLERGRCRFSDQGFVGRCAIGRGQVTVIADADFLNVGTDDPNLFALESQLASLTR</sequence>
<keyword evidence="1" id="KW-0732">Signal</keyword>
<feature type="signal peptide" evidence="1">
    <location>
        <begin position="1"/>
        <end position="22"/>
    </location>
</feature>
<dbReference type="Pfam" id="PF09822">
    <property type="entry name" value="ABC_transp_aux"/>
    <property type="match status" value="1"/>
</dbReference>
<dbReference type="PROSITE" id="PS51257">
    <property type="entry name" value="PROKAR_LIPOPROTEIN"/>
    <property type="match status" value="1"/>
</dbReference>
<reference evidence="3" key="1">
    <citation type="submission" date="2022-05" db="EMBL/GenBank/DDBJ databases">
        <authorList>
            <person name="Jo J.-H."/>
            <person name="Im W.-T."/>
        </authorList>
    </citation>
    <scope>NUCLEOTIDE SEQUENCE</scope>
    <source>
        <strain evidence="3">SE158</strain>
    </source>
</reference>
<dbReference type="Proteomes" id="UP001165363">
    <property type="component" value="Unassembled WGS sequence"/>
</dbReference>
<proteinExistence type="predicted"/>
<dbReference type="InterPro" id="IPR019196">
    <property type="entry name" value="ABC_transp_unknown"/>
</dbReference>
<dbReference type="EMBL" id="JAMGBD010000001">
    <property type="protein sequence ID" value="MCL6683358.1"/>
    <property type="molecule type" value="Genomic_DNA"/>
</dbReference>
<evidence type="ECO:0000313" key="3">
    <source>
        <dbReference type="EMBL" id="MCL6683358.1"/>
    </source>
</evidence>
<keyword evidence="4" id="KW-1185">Reference proteome</keyword>
<accession>A0ABT0RL50</accession>
<feature type="domain" description="ABC-type uncharacterised transport system" evidence="2">
    <location>
        <begin position="31"/>
        <end position="147"/>
    </location>
</feature>
<evidence type="ECO:0000313" key="4">
    <source>
        <dbReference type="Proteomes" id="UP001165363"/>
    </source>
</evidence>
<evidence type="ECO:0000256" key="1">
    <source>
        <dbReference type="SAM" id="SignalP"/>
    </source>
</evidence>
<dbReference type="RefSeq" id="WP_249847284.1">
    <property type="nucleotide sequence ID" value="NZ_JAMGBD010000001.1"/>
</dbReference>
<name>A0ABT0RL50_9SPHN</name>
<feature type="chain" id="PRO_5047293087" evidence="1">
    <location>
        <begin position="23"/>
        <end position="227"/>
    </location>
</feature>
<organism evidence="3 4">
    <name type="scientific">Sphingomonas alba</name>
    <dbReference type="NCBI Taxonomy" id="2908208"/>
    <lineage>
        <taxon>Bacteria</taxon>
        <taxon>Pseudomonadati</taxon>
        <taxon>Pseudomonadota</taxon>
        <taxon>Alphaproteobacteria</taxon>
        <taxon>Sphingomonadales</taxon>
        <taxon>Sphingomonadaceae</taxon>
        <taxon>Sphingomonas</taxon>
    </lineage>
</organism>
<comment type="caution">
    <text evidence="3">The sequence shown here is derived from an EMBL/GenBank/DDBJ whole genome shotgun (WGS) entry which is preliminary data.</text>
</comment>
<gene>
    <name evidence="3" type="ORF">LZ536_05500</name>
</gene>
<protein>
    <submittedName>
        <fullName evidence="3">GldG family protein</fullName>
    </submittedName>
</protein>